<dbReference type="AlphaFoldDB" id="A0A494XTF0"/>
<evidence type="ECO:0000259" key="2">
    <source>
        <dbReference type="Pfam" id="PF22725"/>
    </source>
</evidence>
<dbReference type="Pfam" id="PF22725">
    <property type="entry name" value="GFO_IDH_MocA_C3"/>
    <property type="match status" value="1"/>
</dbReference>
<feature type="domain" description="Gfo/Idh/MocA-like oxidoreductase N-terminal" evidence="1">
    <location>
        <begin position="18"/>
        <end position="136"/>
    </location>
</feature>
<feature type="domain" description="GFO/IDH/MocA-like oxidoreductase" evidence="2">
    <location>
        <begin position="156"/>
        <end position="236"/>
    </location>
</feature>
<proteinExistence type="predicted"/>
<dbReference type="InterPro" id="IPR051450">
    <property type="entry name" value="Gfo/Idh/MocA_Oxidoreductases"/>
</dbReference>
<dbReference type="GO" id="GO:0000166">
    <property type="term" value="F:nucleotide binding"/>
    <property type="evidence" value="ECO:0007669"/>
    <property type="project" value="InterPro"/>
</dbReference>
<comment type="caution">
    <text evidence="3">The sequence shown here is derived from an EMBL/GenBank/DDBJ whole genome shotgun (WGS) entry which is preliminary data.</text>
</comment>
<dbReference type="PANTHER" id="PTHR43377">
    <property type="entry name" value="BILIVERDIN REDUCTASE A"/>
    <property type="match status" value="1"/>
</dbReference>
<organism evidence="3 4">
    <name type="scientific">Cohnella endophytica</name>
    <dbReference type="NCBI Taxonomy" id="2419778"/>
    <lineage>
        <taxon>Bacteria</taxon>
        <taxon>Bacillati</taxon>
        <taxon>Bacillota</taxon>
        <taxon>Bacilli</taxon>
        <taxon>Bacillales</taxon>
        <taxon>Paenibacillaceae</taxon>
        <taxon>Cohnella</taxon>
    </lineage>
</organism>
<dbReference type="InterPro" id="IPR055170">
    <property type="entry name" value="GFO_IDH_MocA-like_dom"/>
</dbReference>
<dbReference type="Pfam" id="PF01408">
    <property type="entry name" value="GFO_IDH_MocA"/>
    <property type="match status" value="1"/>
</dbReference>
<evidence type="ECO:0000259" key="1">
    <source>
        <dbReference type="Pfam" id="PF01408"/>
    </source>
</evidence>
<gene>
    <name evidence="3" type="ORF">D7Z26_16550</name>
</gene>
<sequence length="347" mass="39041">MLFIISAVKWERSKLRTFRAGLIGCGQNGRVHTECVSQLDGMDMVAFCDVDEDNARKLLNEFGGEYATRDVDRLFGDETIDAIYISTLHNTHADYCIRALEAGKHVMVEKPLAMSVEDCLRIDDAVRRTGKKVMTAFKMRYYDMLLKAKELIPQPLLVSMQMMDNKWPMDIWANDPELGGGNVFSQGCHSADILRFMVNKDPIEVFALGGNYYQNNGVADNLTALFRFDGNVSGNLIQGDCDCPPFTSKFYMQLFAENKSVTLSDRLTTLTYSEAGKEPVIFRGKETGMLEENKAFIESLRTDSEPPINHMDGLYATLMVLQAVESLKSGKPEPIRSLIRNDQVLTH</sequence>
<dbReference type="PANTHER" id="PTHR43377:SF2">
    <property type="entry name" value="BINDING ROSSMANN FOLD OXIDOREDUCTASE, PUTATIVE (AFU_ORTHOLOGUE AFUA_4G00560)-RELATED"/>
    <property type="match status" value="1"/>
</dbReference>
<dbReference type="SUPFAM" id="SSF55347">
    <property type="entry name" value="Glyceraldehyde-3-phosphate dehydrogenase-like, C-terminal domain"/>
    <property type="match status" value="1"/>
</dbReference>
<keyword evidence="4" id="KW-1185">Reference proteome</keyword>
<accession>A0A494XTF0</accession>
<evidence type="ECO:0000313" key="3">
    <source>
        <dbReference type="EMBL" id="RKP51404.1"/>
    </source>
</evidence>
<reference evidence="3 4" key="1">
    <citation type="submission" date="2018-10" db="EMBL/GenBank/DDBJ databases">
        <title>Cohnella sp. M2MS4P-1, whole genome shotgun sequence.</title>
        <authorList>
            <person name="Tuo L."/>
        </authorList>
    </citation>
    <scope>NUCLEOTIDE SEQUENCE [LARGE SCALE GENOMIC DNA]</scope>
    <source>
        <strain evidence="3 4">M2MS4P-1</strain>
    </source>
</reference>
<dbReference type="Gene3D" id="3.30.360.10">
    <property type="entry name" value="Dihydrodipicolinate Reductase, domain 2"/>
    <property type="match status" value="1"/>
</dbReference>
<evidence type="ECO:0000313" key="4">
    <source>
        <dbReference type="Proteomes" id="UP000282076"/>
    </source>
</evidence>
<dbReference type="Gene3D" id="3.40.50.720">
    <property type="entry name" value="NAD(P)-binding Rossmann-like Domain"/>
    <property type="match status" value="1"/>
</dbReference>
<dbReference type="EMBL" id="RBZM01000007">
    <property type="protein sequence ID" value="RKP51404.1"/>
    <property type="molecule type" value="Genomic_DNA"/>
</dbReference>
<dbReference type="SUPFAM" id="SSF51735">
    <property type="entry name" value="NAD(P)-binding Rossmann-fold domains"/>
    <property type="match status" value="1"/>
</dbReference>
<dbReference type="Proteomes" id="UP000282076">
    <property type="component" value="Unassembled WGS sequence"/>
</dbReference>
<protein>
    <submittedName>
        <fullName evidence="3">Gfo/Idh/MocA family oxidoreductase</fullName>
    </submittedName>
</protein>
<dbReference type="InterPro" id="IPR000683">
    <property type="entry name" value="Gfo/Idh/MocA-like_OxRdtase_N"/>
</dbReference>
<name>A0A494XTF0_9BACL</name>
<dbReference type="InterPro" id="IPR036291">
    <property type="entry name" value="NAD(P)-bd_dom_sf"/>
</dbReference>